<gene>
    <name evidence="15" type="ORF">NOO_LOCUS13287</name>
</gene>
<evidence type="ECO:0000256" key="12">
    <source>
        <dbReference type="ARBA" id="ARBA00023303"/>
    </source>
</evidence>
<keyword evidence="11 13" id="KW-0739">Sodium transport</keyword>
<dbReference type="GO" id="GO:0015280">
    <property type="term" value="F:ligand-gated sodium channel activity"/>
    <property type="evidence" value="ECO:0007669"/>
    <property type="project" value="TreeGrafter"/>
</dbReference>
<evidence type="ECO:0000256" key="5">
    <source>
        <dbReference type="ARBA" id="ARBA00022692"/>
    </source>
</evidence>
<sequence>DYMKSSKSRNDYSNNYMKYIQSTKLPLKYKSSLDELCYQSCYDNHAIPYHYQSNTKINGNNHLVIKKIRNFSENTTAHGVRRIFIARNTHTARLWLFGIVLCFIILIVQAYQLVMKFNRYEKITGIELKFDYVQFPAVTFCNLNPYKKGLVQSVPSVKDTVSSLLITSND</sequence>
<reference evidence="15 16" key="1">
    <citation type="submission" date="2018-08" db="EMBL/GenBank/DDBJ databases">
        <authorList>
            <person name="Laetsch R D."/>
            <person name="Stevens L."/>
            <person name="Kumar S."/>
            <person name="Blaxter L. M."/>
        </authorList>
    </citation>
    <scope>NUCLEOTIDE SEQUENCE [LARGE SCALE GENOMIC DNA]</scope>
</reference>
<evidence type="ECO:0000256" key="9">
    <source>
        <dbReference type="ARBA" id="ARBA00023136"/>
    </source>
</evidence>
<keyword evidence="4 13" id="KW-0894">Sodium channel</keyword>
<dbReference type="EMBL" id="UYRW01014401">
    <property type="protein sequence ID" value="VDN00849.1"/>
    <property type="molecule type" value="Genomic_DNA"/>
</dbReference>
<evidence type="ECO:0000256" key="7">
    <source>
        <dbReference type="ARBA" id="ARBA00023053"/>
    </source>
</evidence>
<comment type="similarity">
    <text evidence="2 13">Belongs to the amiloride-sensitive sodium channel (TC 1.A.6) family.</text>
</comment>
<dbReference type="GO" id="GO:0005886">
    <property type="term" value="C:plasma membrane"/>
    <property type="evidence" value="ECO:0007669"/>
    <property type="project" value="TreeGrafter"/>
</dbReference>
<dbReference type="PANTHER" id="PTHR11690:SF276">
    <property type="entry name" value="DEGENERIN DEG-1"/>
    <property type="match status" value="1"/>
</dbReference>
<dbReference type="InterPro" id="IPR001873">
    <property type="entry name" value="ENaC"/>
</dbReference>
<evidence type="ECO:0000256" key="1">
    <source>
        <dbReference type="ARBA" id="ARBA00004141"/>
    </source>
</evidence>
<protein>
    <submittedName>
        <fullName evidence="15">Uncharacterized protein</fullName>
    </submittedName>
</protein>
<evidence type="ECO:0000256" key="8">
    <source>
        <dbReference type="ARBA" id="ARBA00023065"/>
    </source>
</evidence>
<evidence type="ECO:0000256" key="14">
    <source>
        <dbReference type="SAM" id="Phobius"/>
    </source>
</evidence>
<dbReference type="PANTHER" id="PTHR11690">
    <property type="entry name" value="AMILORIDE-SENSITIVE SODIUM CHANNEL-RELATED"/>
    <property type="match status" value="1"/>
</dbReference>
<dbReference type="OrthoDB" id="6238402at2759"/>
<evidence type="ECO:0000256" key="10">
    <source>
        <dbReference type="ARBA" id="ARBA00023180"/>
    </source>
</evidence>
<evidence type="ECO:0000256" key="6">
    <source>
        <dbReference type="ARBA" id="ARBA00022989"/>
    </source>
</evidence>
<keyword evidence="6 14" id="KW-1133">Transmembrane helix</keyword>
<proteinExistence type="inferred from homology"/>
<keyword evidence="5 13" id="KW-0812">Transmembrane</keyword>
<evidence type="ECO:0000256" key="2">
    <source>
        <dbReference type="ARBA" id="ARBA00007193"/>
    </source>
</evidence>
<evidence type="ECO:0000313" key="15">
    <source>
        <dbReference type="EMBL" id="VDN00849.1"/>
    </source>
</evidence>
<keyword evidence="8 13" id="KW-0406">Ion transport</keyword>
<accession>A0A3P7MNJ9</accession>
<evidence type="ECO:0000256" key="3">
    <source>
        <dbReference type="ARBA" id="ARBA00022448"/>
    </source>
</evidence>
<keyword evidence="9 14" id="KW-0472">Membrane</keyword>
<evidence type="ECO:0000313" key="16">
    <source>
        <dbReference type="Proteomes" id="UP000271087"/>
    </source>
</evidence>
<keyword evidence="16" id="KW-1185">Reference proteome</keyword>
<dbReference type="Proteomes" id="UP000271087">
    <property type="component" value="Unassembled WGS sequence"/>
</dbReference>
<keyword evidence="3 13" id="KW-0813">Transport</keyword>
<evidence type="ECO:0000256" key="11">
    <source>
        <dbReference type="ARBA" id="ARBA00023201"/>
    </source>
</evidence>
<dbReference type="AlphaFoldDB" id="A0A3P7MNJ9"/>
<organism evidence="15 16">
    <name type="scientific">Onchocerca ochengi</name>
    <name type="common">Filarial nematode worm</name>
    <dbReference type="NCBI Taxonomy" id="42157"/>
    <lineage>
        <taxon>Eukaryota</taxon>
        <taxon>Metazoa</taxon>
        <taxon>Ecdysozoa</taxon>
        <taxon>Nematoda</taxon>
        <taxon>Chromadorea</taxon>
        <taxon>Rhabditida</taxon>
        <taxon>Spirurina</taxon>
        <taxon>Spiruromorpha</taxon>
        <taxon>Filarioidea</taxon>
        <taxon>Onchocercidae</taxon>
        <taxon>Onchocerca</taxon>
    </lineage>
</organism>
<dbReference type="Pfam" id="PF00858">
    <property type="entry name" value="ASC"/>
    <property type="match status" value="1"/>
</dbReference>
<comment type="subcellular location">
    <subcellularLocation>
        <location evidence="1">Membrane</location>
        <topology evidence="1">Multi-pass membrane protein</topology>
    </subcellularLocation>
</comment>
<feature type="transmembrane region" description="Helical" evidence="14">
    <location>
        <begin position="94"/>
        <end position="114"/>
    </location>
</feature>
<evidence type="ECO:0000256" key="13">
    <source>
        <dbReference type="RuleBase" id="RU000679"/>
    </source>
</evidence>
<evidence type="ECO:0000256" key="4">
    <source>
        <dbReference type="ARBA" id="ARBA00022461"/>
    </source>
</evidence>
<keyword evidence="12 13" id="KW-0407">Ion channel</keyword>
<feature type="non-terminal residue" evidence="15">
    <location>
        <position position="1"/>
    </location>
</feature>
<keyword evidence="10" id="KW-0325">Glycoprotein</keyword>
<keyword evidence="7" id="KW-0915">Sodium</keyword>
<name>A0A3P7MNJ9_ONCOC</name>